<feature type="domain" description="LIM zinc-binding" evidence="6">
    <location>
        <begin position="260"/>
        <end position="320"/>
    </location>
</feature>
<sequence>MEAFGLRRTQSLRSISGDQERSWVMPVSTLWDRKSVSQLVQHYQSNVDLRSTEKEEHKLQPSESCVDGQWRRQDSRENVAYWRSGKSSSLSRSRSMDFLPQKESSSTMALCALFESKANLQPSFHSSPRLNSVSAAGSKTGKHHPLQDWRSHDTLLKDTNIQRTCQVQSGKALNGIPESYDRAASYAHGDKIRPPPTKGGSPSRQARATISTSSSVRDRSALYLSRAATIDSIGGSTQPQFIGASGTRTKNNKFLSPAKEMCSACLTPVYPVEKMVANKLTLHNNCFCCKHCKKKLSIHNYSSLYGEFYCISHYQQLFKRKGNYDEGFGHKQHKDRWLQKDKGRDEPDAVSTSTTTKPNLNLPDGSRELSAAEFVTKASMREPGFKKGTEVKSKLKLIWPPEKKNPGANTSHRTHGAALTNKIPGVQKAATCSVASDHRKSDRIQLNHRGEMKDKGVKEQPKPTGFNSAELPSKEAQHWNHQAIIRQVKDTVSKAVLNSSLPSIKNGLTNQKTEKKNEAPMSKPNSHPTDNRLNACPNKARKSVRFSPSVDVAKYDQSSEMTLGTTKEEFSDQSDTPEVKSMNIKDENNIFDHVTPEFNKEPNESKVNLEIPESNCHGETNTSNQETEVKVENSQVGPQAGDNVMILNEVVEKVDETLDRQSLTETFSSTHETTHQEPCSNLDMSPRSSVSSSDLGNPGSLHSSAGQMTSEEATTENSRNQFDQSADNQENSDGQNRPVARTNSLKTAAKQTEKSKAKLGSWSKGKSPLSKLFTAGGNERATKAEPKDTKKPDAKPSGLLGRLFQSSSERNVDVTKSAEQDERNDQIHAGDKKTEGKEIQEAITEEARTENITPQLSQLEEDADDHKNEELCSADLNTLGNKDISQSNEAANLPQTPASEAGNDIPVPNPPDDHESDLQSTEPDPEIPEFKDLPFAVQSENQESEGSVNQFTYKGGDGVLSDPFSDDFFGDMGSSVSTDPLAIQKTTAEYVEKPNDLLDVADDGEKSLMDGPLFDLNNESPQPPANFFGHANAKEIFGNIPSDIFSSSSETALYADTSTGSFILLDSQTISTVDEVELSLTDQLIVTDPAPLNQEGNQTLDPLGANSQTREQITDFDAFSSNDVLFIQSPPVNVSNEGGADASTTQPSTFPHGIFELSDISSSADLFADNIFASEPELMHMSKPSDGGRGESRAVSENNNSGQAAENAITDSSWMDDLLG</sequence>
<dbReference type="SUPFAM" id="SSF57716">
    <property type="entry name" value="Glucocorticoid receptor-like (DNA-binding domain)"/>
    <property type="match status" value="2"/>
</dbReference>
<feature type="compositionally biased region" description="Basic and acidic residues" evidence="5">
    <location>
        <begin position="331"/>
        <end position="347"/>
    </location>
</feature>
<keyword evidence="2 4" id="KW-0862">Zinc</keyword>
<keyword evidence="1 4" id="KW-0479">Metal-binding</keyword>
<dbReference type="PANTHER" id="PTHR24206">
    <property type="entry name" value="OS06G0237300 PROTEIN"/>
    <property type="match status" value="1"/>
</dbReference>
<feature type="compositionally biased region" description="Polar residues" evidence="5">
    <location>
        <begin position="124"/>
        <end position="137"/>
    </location>
</feature>
<dbReference type="Gene3D" id="2.10.110.10">
    <property type="entry name" value="Cysteine Rich Protein"/>
    <property type="match status" value="1"/>
</dbReference>
<name>A0A3Q3MR07_9TELE</name>
<organism evidence="7 8">
    <name type="scientific">Mastacembelus armatus</name>
    <name type="common">zig-zag eel</name>
    <dbReference type="NCBI Taxonomy" id="205130"/>
    <lineage>
        <taxon>Eukaryota</taxon>
        <taxon>Metazoa</taxon>
        <taxon>Chordata</taxon>
        <taxon>Craniata</taxon>
        <taxon>Vertebrata</taxon>
        <taxon>Euteleostomi</taxon>
        <taxon>Actinopterygii</taxon>
        <taxon>Neopterygii</taxon>
        <taxon>Teleostei</taxon>
        <taxon>Neoteleostei</taxon>
        <taxon>Acanthomorphata</taxon>
        <taxon>Anabantaria</taxon>
        <taxon>Synbranchiformes</taxon>
        <taxon>Mastacembelidae</taxon>
        <taxon>Mastacembelus</taxon>
    </lineage>
</organism>
<dbReference type="Proteomes" id="UP000261640">
    <property type="component" value="Unplaced"/>
</dbReference>
<reference evidence="7" key="2">
    <citation type="submission" date="2025-09" db="UniProtKB">
        <authorList>
            <consortium name="Ensembl"/>
        </authorList>
    </citation>
    <scope>IDENTIFICATION</scope>
</reference>
<feature type="compositionally biased region" description="Polar residues" evidence="5">
    <location>
        <begin position="875"/>
        <end position="898"/>
    </location>
</feature>
<feature type="compositionally biased region" description="Polar residues" evidence="5">
    <location>
        <begin position="523"/>
        <end position="532"/>
    </location>
</feature>
<feature type="compositionally biased region" description="Basic and acidic residues" evidence="5">
    <location>
        <begin position="51"/>
        <end position="60"/>
    </location>
</feature>
<dbReference type="SMART" id="SM00132">
    <property type="entry name" value="LIM"/>
    <property type="match status" value="1"/>
</dbReference>
<evidence type="ECO:0000256" key="5">
    <source>
        <dbReference type="SAM" id="MobiDB-lite"/>
    </source>
</evidence>
<accession>A0A3Q3MR07</accession>
<feature type="compositionally biased region" description="Polar residues" evidence="5">
    <location>
        <begin position="700"/>
        <end position="750"/>
    </location>
</feature>
<evidence type="ECO:0000259" key="6">
    <source>
        <dbReference type="PROSITE" id="PS50023"/>
    </source>
</evidence>
<evidence type="ECO:0000313" key="8">
    <source>
        <dbReference type="Proteomes" id="UP000261640"/>
    </source>
</evidence>
<feature type="region of interest" description="Disordered" evidence="5">
    <location>
        <begin position="331"/>
        <end position="367"/>
    </location>
</feature>
<feature type="region of interest" description="Disordered" evidence="5">
    <location>
        <begin position="502"/>
        <end position="536"/>
    </location>
</feature>
<feature type="compositionally biased region" description="Polar residues" evidence="5">
    <location>
        <begin position="617"/>
        <end position="634"/>
    </location>
</feature>
<proteinExistence type="predicted"/>
<feature type="region of interest" description="Disordered" evidence="5">
    <location>
        <begin position="1179"/>
        <end position="1220"/>
    </location>
</feature>
<feature type="compositionally biased region" description="Polar residues" evidence="5">
    <location>
        <begin position="350"/>
        <end position="359"/>
    </location>
</feature>
<dbReference type="AlphaFoldDB" id="A0A3Q3MR07"/>
<feature type="region of interest" description="Disordered" evidence="5">
    <location>
        <begin position="613"/>
        <end position="634"/>
    </location>
</feature>
<dbReference type="STRING" id="205130.ENSMAMP00000025251"/>
<feature type="compositionally biased region" description="Polar residues" evidence="5">
    <location>
        <begin position="1195"/>
        <end position="1213"/>
    </location>
</feature>
<dbReference type="GO" id="GO:0046872">
    <property type="term" value="F:metal ion binding"/>
    <property type="evidence" value="ECO:0007669"/>
    <property type="project" value="UniProtKB-KW"/>
</dbReference>
<feature type="region of interest" description="Disordered" evidence="5">
    <location>
        <begin position="51"/>
        <end position="70"/>
    </location>
</feature>
<evidence type="ECO:0000256" key="4">
    <source>
        <dbReference type="PROSITE-ProRule" id="PRU00125"/>
    </source>
</evidence>
<feature type="compositionally biased region" description="Basic and acidic residues" evidence="5">
    <location>
        <begin position="780"/>
        <end position="794"/>
    </location>
</feature>
<feature type="region of interest" description="Disordered" evidence="5">
    <location>
        <begin position="124"/>
        <end position="147"/>
    </location>
</feature>
<keyword evidence="3 4" id="KW-0440">LIM domain</keyword>
<dbReference type="GeneTree" id="ENSGT00940000158377"/>
<dbReference type="InterPro" id="IPR001781">
    <property type="entry name" value="Znf_LIM"/>
</dbReference>
<evidence type="ECO:0000313" key="7">
    <source>
        <dbReference type="Ensembl" id="ENSMAMP00000025251.1"/>
    </source>
</evidence>
<keyword evidence="8" id="KW-1185">Reference proteome</keyword>
<protein>
    <recommendedName>
        <fullName evidence="6">LIM zinc-binding domain-containing protein</fullName>
    </recommendedName>
</protein>
<dbReference type="Ensembl" id="ENSMAMT00000025902.2">
    <property type="protein sequence ID" value="ENSMAMP00000025251.1"/>
    <property type="gene ID" value="ENSMAMG00000016969.2"/>
</dbReference>
<feature type="region of interest" description="Disordered" evidence="5">
    <location>
        <begin position="665"/>
        <end position="954"/>
    </location>
</feature>
<reference evidence="7" key="1">
    <citation type="submission" date="2025-08" db="UniProtKB">
        <authorList>
            <consortium name="Ensembl"/>
        </authorList>
    </citation>
    <scope>IDENTIFICATION</scope>
</reference>
<feature type="compositionally biased region" description="Polar residues" evidence="5">
    <location>
        <begin position="502"/>
        <end position="511"/>
    </location>
</feature>
<feature type="compositionally biased region" description="Polar residues" evidence="5">
    <location>
        <begin position="938"/>
        <end position="952"/>
    </location>
</feature>
<feature type="compositionally biased region" description="Polar residues" evidence="5">
    <location>
        <begin position="200"/>
        <end position="214"/>
    </location>
</feature>
<evidence type="ECO:0000256" key="1">
    <source>
        <dbReference type="ARBA" id="ARBA00022723"/>
    </source>
</evidence>
<feature type="compositionally biased region" description="Basic and acidic residues" evidence="5">
    <location>
        <begin position="810"/>
        <end position="849"/>
    </location>
</feature>
<evidence type="ECO:0000256" key="2">
    <source>
        <dbReference type="ARBA" id="ARBA00022833"/>
    </source>
</evidence>
<dbReference type="InParanoid" id="A0A3Q3MR07"/>
<dbReference type="PROSITE" id="PS50023">
    <property type="entry name" value="LIM_DOMAIN_2"/>
    <property type="match status" value="1"/>
</dbReference>
<feature type="region of interest" description="Disordered" evidence="5">
    <location>
        <begin position="187"/>
        <end position="214"/>
    </location>
</feature>
<evidence type="ECO:0000256" key="3">
    <source>
        <dbReference type="ARBA" id="ARBA00023038"/>
    </source>
</evidence>
<dbReference type="Pfam" id="PF00412">
    <property type="entry name" value="LIM"/>
    <property type="match status" value="1"/>
</dbReference>